<dbReference type="PROSITE" id="PS50925">
    <property type="entry name" value="BLUF"/>
    <property type="match status" value="1"/>
</dbReference>
<protein>
    <recommendedName>
        <fullName evidence="1">BLUF domain-containing protein</fullName>
    </recommendedName>
</protein>
<proteinExistence type="predicted"/>
<name>A0A833MZA4_9HYPH</name>
<evidence type="ECO:0000313" key="2">
    <source>
        <dbReference type="EMBL" id="KAB7787238.1"/>
    </source>
</evidence>
<dbReference type="EMBL" id="WEKV01000004">
    <property type="protein sequence ID" value="KAB7787238.1"/>
    <property type="molecule type" value="Genomic_DNA"/>
</dbReference>
<accession>A0A833MZA4</accession>
<dbReference type="InterPro" id="IPR036046">
    <property type="entry name" value="Acylphosphatase-like_dom_sf"/>
</dbReference>
<sequence length="166" mass="18789">MDAEFSRRTGFMKNKRTSLVHLIYFSRLTLSNEPALRAKQIGDITRQAQKKNEFAVITSFLIIDQNFAIQVIEGERQSVNETFQRVAADSRHRDVQIVEWREIAKREFVTSFTTVSRTAANEPHFAKSGLLPMLQRGTPKGSAIHGLAVTLQAESMAKQGIDHLFV</sequence>
<dbReference type="SUPFAM" id="SSF54975">
    <property type="entry name" value="Acylphosphatase/BLUF domain-like"/>
    <property type="match status" value="1"/>
</dbReference>
<comment type="caution">
    <text evidence="2">The sequence shown here is derived from an EMBL/GenBank/DDBJ whole genome shotgun (WGS) entry which is preliminary data.</text>
</comment>
<dbReference type="Proteomes" id="UP000469949">
    <property type="component" value="Unassembled WGS sequence"/>
</dbReference>
<dbReference type="GO" id="GO:0071949">
    <property type="term" value="F:FAD binding"/>
    <property type="evidence" value="ECO:0007669"/>
    <property type="project" value="InterPro"/>
</dbReference>
<feature type="domain" description="BLUF" evidence="1">
    <location>
        <begin position="19"/>
        <end position="115"/>
    </location>
</feature>
<evidence type="ECO:0000313" key="3">
    <source>
        <dbReference type="Proteomes" id="UP000469949"/>
    </source>
</evidence>
<reference evidence="2 3" key="1">
    <citation type="submission" date="2019-10" db="EMBL/GenBank/DDBJ databases">
        <title>Draft Genome Sequence of the Caffeine Degrading Methylotroph Methylorubrum populi PINKEL.</title>
        <authorList>
            <person name="Dawson S.C."/>
            <person name="Zhang X."/>
            <person name="Wright M.E."/>
            <person name="Sharma G."/>
            <person name="Langner J.T."/>
            <person name="Ditty J.L."/>
            <person name="Subuyuj G.A."/>
        </authorList>
    </citation>
    <scope>NUCLEOTIDE SEQUENCE [LARGE SCALE GENOMIC DNA]</scope>
    <source>
        <strain evidence="2 3">Pinkel</strain>
    </source>
</reference>
<dbReference type="InterPro" id="IPR007024">
    <property type="entry name" value="BLUF_domain"/>
</dbReference>
<dbReference type="Pfam" id="PF04940">
    <property type="entry name" value="BLUF"/>
    <property type="match status" value="1"/>
</dbReference>
<dbReference type="AlphaFoldDB" id="A0A833MZA4"/>
<evidence type="ECO:0000259" key="1">
    <source>
        <dbReference type="PROSITE" id="PS50925"/>
    </source>
</evidence>
<organism evidence="2 3">
    <name type="scientific">Methylorubrum populi</name>
    <dbReference type="NCBI Taxonomy" id="223967"/>
    <lineage>
        <taxon>Bacteria</taxon>
        <taxon>Pseudomonadati</taxon>
        <taxon>Pseudomonadota</taxon>
        <taxon>Alphaproteobacteria</taxon>
        <taxon>Hyphomicrobiales</taxon>
        <taxon>Methylobacteriaceae</taxon>
        <taxon>Methylorubrum</taxon>
    </lineage>
</organism>
<dbReference type="SMART" id="SM01034">
    <property type="entry name" value="BLUF"/>
    <property type="match status" value="1"/>
</dbReference>
<gene>
    <name evidence="2" type="ORF">F8B43_0674</name>
</gene>
<dbReference type="Gene3D" id="3.30.70.100">
    <property type="match status" value="1"/>
</dbReference>
<dbReference type="GO" id="GO:0009882">
    <property type="term" value="F:blue light photoreceptor activity"/>
    <property type="evidence" value="ECO:0007669"/>
    <property type="project" value="InterPro"/>
</dbReference>